<organism evidence="1 2">
    <name type="scientific">Candidatus Methanocrinis natronophilus</name>
    <dbReference type="NCBI Taxonomy" id="3033396"/>
    <lineage>
        <taxon>Archaea</taxon>
        <taxon>Methanobacteriati</taxon>
        <taxon>Methanobacteriota</taxon>
        <taxon>Stenosarchaea group</taxon>
        <taxon>Methanomicrobia</taxon>
        <taxon>Methanotrichales</taxon>
        <taxon>Methanotrichaceae</taxon>
        <taxon>Methanocrinis</taxon>
    </lineage>
</organism>
<proteinExistence type="predicted"/>
<sequence>MIKAIKKANTDQDIHDLISSAARKPVDININRVMMAIASDVLKSPGMMRAFIVRTIKAVKKAVKAHVTAMVRAQGATPFIKMILSNFRAMRGSDILDIVLRKLAAFMTMLTCCLMDWTLRTWAFIVGHSRFSVRLRSLPEGSMISSSAKMDLKEGGGHIPTPSLRRLTFRS</sequence>
<name>A0ABT5XA91_9EURY</name>
<reference evidence="1 2" key="1">
    <citation type="submission" date="2023-03" db="EMBL/GenBank/DDBJ databases">
        <title>WGS of Methanotrichaceae archaeon Mx.</title>
        <authorList>
            <person name="Sorokin D.Y."/>
            <person name="Merkel A.Y."/>
        </authorList>
    </citation>
    <scope>NUCLEOTIDE SEQUENCE [LARGE SCALE GENOMIC DNA]</scope>
    <source>
        <strain evidence="1 2">Mx</strain>
    </source>
</reference>
<accession>A0ABT5XA91</accession>
<gene>
    <name evidence="1" type="ORF">P0O15_10635</name>
</gene>
<keyword evidence="2" id="KW-1185">Reference proteome</keyword>
<evidence type="ECO:0000313" key="2">
    <source>
        <dbReference type="Proteomes" id="UP001220010"/>
    </source>
</evidence>
<dbReference type="Proteomes" id="UP001220010">
    <property type="component" value="Unassembled WGS sequence"/>
</dbReference>
<dbReference type="EMBL" id="JARFPK010000050">
    <property type="protein sequence ID" value="MDF0591614.1"/>
    <property type="molecule type" value="Genomic_DNA"/>
</dbReference>
<protein>
    <submittedName>
        <fullName evidence="1">Uncharacterized protein</fullName>
    </submittedName>
</protein>
<evidence type="ECO:0000313" key="1">
    <source>
        <dbReference type="EMBL" id="MDF0591614.1"/>
    </source>
</evidence>
<comment type="caution">
    <text evidence="1">The sequence shown here is derived from an EMBL/GenBank/DDBJ whole genome shotgun (WGS) entry which is preliminary data.</text>
</comment>
<dbReference type="RefSeq" id="WP_316967342.1">
    <property type="nucleotide sequence ID" value="NZ_JARFPK010000050.1"/>
</dbReference>